<dbReference type="PANTHER" id="PTHR45991">
    <property type="entry name" value="PACHYTENE CHECKPOINT PROTEIN 2"/>
    <property type="match status" value="1"/>
</dbReference>
<dbReference type="PROSITE" id="PS00674">
    <property type="entry name" value="AAA"/>
    <property type="match status" value="1"/>
</dbReference>
<comment type="similarity">
    <text evidence="1">Belongs to the AAA ATPase family. PCH2 subfamily.</text>
</comment>
<accession>A0A4T0FY95</accession>
<gene>
    <name evidence="7" type="ORF">E3P86_03050</name>
</gene>
<keyword evidence="2 5" id="KW-0547">Nucleotide-binding</keyword>
<evidence type="ECO:0000259" key="6">
    <source>
        <dbReference type="SMART" id="SM00382"/>
    </source>
</evidence>
<proteinExistence type="inferred from homology"/>
<protein>
    <recommendedName>
        <fullName evidence="6">AAA+ ATPase domain-containing protein</fullName>
    </recommendedName>
</protein>
<evidence type="ECO:0000256" key="3">
    <source>
        <dbReference type="ARBA" id="ARBA00022840"/>
    </source>
</evidence>
<evidence type="ECO:0000256" key="2">
    <source>
        <dbReference type="ARBA" id="ARBA00022741"/>
    </source>
</evidence>
<dbReference type="InterPro" id="IPR003959">
    <property type="entry name" value="ATPase_AAA_core"/>
</dbReference>
<comment type="caution">
    <text evidence="7">The sequence shown here is derived from an EMBL/GenBank/DDBJ whole genome shotgun (WGS) entry which is preliminary data.</text>
</comment>
<dbReference type="SMART" id="SM00382">
    <property type="entry name" value="AAA"/>
    <property type="match status" value="1"/>
</dbReference>
<dbReference type="AlphaFoldDB" id="A0A4T0FY95"/>
<dbReference type="PRINTS" id="PR00300">
    <property type="entry name" value="CLPPROTEASEA"/>
</dbReference>
<evidence type="ECO:0000313" key="7">
    <source>
        <dbReference type="EMBL" id="TIB32984.1"/>
    </source>
</evidence>
<evidence type="ECO:0000256" key="1">
    <source>
        <dbReference type="ARBA" id="ARBA00007271"/>
    </source>
</evidence>
<dbReference type="Proteomes" id="UP000310689">
    <property type="component" value="Unassembled WGS sequence"/>
</dbReference>
<evidence type="ECO:0000313" key="8">
    <source>
        <dbReference type="Proteomes" id="UP000310689"/>
    </source>
</evidence>
<dbReference type="GO" id="GO:0005634">
    <property type="term" value="C:nucleus"/>
    <property type="evidence" value="ECO:0007669"/>
    <property type="project" value="TreeGrafter"/>
</dbReference>
<keyword evidence="4" id="KW-0469">Meiosis</keyword>
<dbReference type="GO" id="GO:0005694">
    <property type="term" value="C:chromosome"/>
    <property type="evidence" value="ECO:0007669"/>
    <property type="project" value="TreeGrafter"/>
</dbReference>
<dbReference type="GO" id="GO:0051598">
    <property type="term" value="P:meiotic recombination checkpoint signaling"/>
    <property type="evidence" value="ECO:0007669"/>
    <property type="project" value="TreeGrafter"/>
</dbReference>
<dbReference type="PANTHER" id="PTHR45991:SF1">
    <property type="entry name" value="PACHYTENE CHECKPOINT PROTEIN 2 HOMOLOG"/>
    <property type="match status" value="1"/>
</dbReference>
<dbReference type="FunFam" id="3.40.50.300:FF:001494">
    <property type="entry name" value="Pachytene checkpoint component Pch2"/>
    <property type="match status" value="1"/>
</dbReference>
<dbReference type="InterPro" id="IPR003593">
    <property type="entry name" value="AAA+_ATPase"/>
</dbReference>
<feature type="domain" description="AAA+ ATPase" evidence="6">
    <location>
        <begin position="192"/>
        <end position="344"/>
    </location>
</feature>
<name>A0A4T0FY95_WALIC</name>
<dbReference type="InterPro" id="IPR003960">
    <property type="entry name" value="ATPase_AAA_CS"/>
</dbReference>
<dbReference type="InterPro" id="IPR001270">
    <property type="entry name" value="ClpA/B"/>
</dbReference>
<keyword evidence="3 5" id="KW-0067">ATP-binding</keyword>
<dbReference type="Gene3D" id="3.40.50.300">
    <property type="entry name" value="P-loop containing nucleotide triphosphate hydrolases"/>
    <property type="match status" value="1"/>
</dbReference>
<dbReference type="GO" id="GO:0016887">
    <property type="term" value="F:ATP hydrolysis activity"/>
    <property type="evidence" value="ECO:0007669"/>
    <property type="project" value="InterPro"/>
</dbReference>
<reference evidence="7 8" key="1">
    <citation type="submission" date="2019-03" db="EMBL/GenBank/DDBJ databases">
        <title>Sequencing 23 genomes of Wallemia ichthyophaga.</title>
        <authorList>
            <person name="Gostincar C."/>
        </authorList>
    </citation>
    <scope>NUCLEOTIDE SEQUENCE [LARGE SCALE GENOMIC DNA]</scope>
    <source>
        <strain evidence="7 8">EXF-6200</strain>
    </source>
</reference>
<dbReference type="EMBL" id="SPOI01000192">
    <property type="protein sequence ID" value="TIB32984.1"/>
    <property type="molecule type" value="Genomic_DNA"/>
</dbReference>
<dbReference type="GO" id="GO:0005524">
    <property type="term" value="F:ATP binding"/>
    <property type="evidence" value="ECO:0007669"/>
    <property type="project" value="UniProtKB-KW"/>
</dbReference>
<evidence type="ECO:0000256" key="4">
    <source>
        <dbReference type="ARBA" id="ARBA00023254"/>
    </source>
</evidence>
<dbReference type="InterPro" id="IPR044539">
    <property type="entry name" value="Pch2-like"/>
</dbReference>
<dbReference type="GO" id="GO:0007131">
    <property type="term" value="P:reciprocal meiotic recombination"/>
    <property type="evidence" value="ECO:0007669"/>
    <property type="project" value="TreeGrafter"/>
</dbReference>
<dbReference type="Pfam" id="PF00004">
    <property type="entry name" value="AAA"/>
    <property type="match status" value="1"/>
</dbReference>
<evidence type="ECO:0000256" key="5">
    <source>
        <dbReference type="RuleBase" id="RU003651"/>
    </source>
</evidence>
<sequence>MSPSNSSAKTTTNMDLCHVEVQLTPEADVDFTEAADAVCRGLGMFQVAVEIPSVHKFTGTSSGGNTSQLSTHLLQHLNNELRTQIELVRFTDDTHTLTHTNPHTHFQAHAYQLYSDTALDLHHLTEDDEHEHDNDQLSTEKAASVLDLPSTATDGLWDTLVYDEAIKHNLLQYINTTLRFSAHDIDPRVIAWNRIVLLHGPPGTGKTSLAQALAHKLSIRLNTLYVSGRLVEINAHSLFSKWFSESGKLVHALFEMINRLCDDDAVFVTLLIDEVESLTGARQAAVNGNEPSDAIRVVNALLTQIDKLKQRKNVLIIATSNITAAIDDAFVDRADIQQYIGNPSTKAIEVILGSCLAELFEKNLLIDDNTSLNTIAVLCKKKDVSGRFLRKLPLLAFAHTKTELPTKKLIIDAMKTCIENK</sequence>
<dbReference type="InterPro" id="IPR027417">
    <property type="entry name" value="P-loop_NTPase"/>
</dbReference>
<dbReference type="SUPFAM" id="SSF52540">
    <property type="entry name" value="P-loop containing nucleoside triphosphate hydrolases"/>
    <property type="match status" value="1"/>
</dbReference>
<organism evidence="7 8">
    <name type="scientific">Wallemia ichthyophaga</name>
    <dbReference type="NCBI Taxonomy" id="245174"/>
    <lineage>
        <taxon>Eukaryota</taxon>
        <taxon>Fungi</taxon>
        <taxon>Dikarya</taxon>
        <taxon>Basidiomycota</taxon>
        <taxon>Wallemiomycotina</taxon>
        <taxon>Wallemiomycetes</taxon>
        <taxon>Wallemiales</taxon>
        <taxon>Wallemiaceae</taxon>
        <taxon>Wallemia</taxon>
    </lineage>
</organism>